<organism evidence="2 3">
    <name type="scientific">Candidatus Deianiraea vastatrix</name>
    <dbReference type="NCBI Taxonomy" id="2163644"/>
    <lineage>
        <taxon>Bacteria</taxon>
        <taxon>Pseudomonadati</taxon>
        <taxon>Pseudomonadota</taxon>
        <taxon>Alphaproteobacteria</taxon>
        <taxon>Rickettsiales</taxon>
        <taxon>Candidatus Deianiraeaceae</taxon>
        <taxon>Candidatus Deianiraea</taxon>
    </lineage>
</organism>
<evidence type="ECO:0000256" key="1">
    <source>
        <dbReference type="SAM" id="Coils"/>
    </source>
</evidence>
<dbReference type="OrthoDB" id="9785438at2"/>
<name>A0A5B8XF59_9RICK</name>
<dbReference type="EMBL" id="CP029077">
    <property type="protein sequence ID" value="QED23900.1"/>
    <property type="molecule type" value="Genomic_DNA"/>
</dbReference>
<keyword evidence="3" id="KW-1185">Reference proteome</keyword>
<keyword evidence="1" id="KW-0175">Coiled coil</keyword>
<sequence>MKDVLEKFKDSMKIMLKTQDEYRAKSTKVIEKNISLTDSLSGKIDDIQTEVSNLQTEIDSLKTQNKNLETTISSFNTQAKSIAENVINEELKSFKIKLEEALDKMIADSRGFMIKSIKKEIFDEINERLDKDVEFVVKKHIHQDFENRNYQKPQNIERISESNLQQNKTESLDNIAKNIKNNILAHTNSNAQNQDLNGGVIKKIDTEEIRKKILDAIERKNDKINNSLDVEKSKQPTTAIEIILSEVKLGLYKLPCFFDGENIFGIYNADHNKNLLQAGMNDNLMIASPAYLEKIHINPFCADISEKGDMIATKTNECKIYYTKNGNVISTTAHLNICRHCLKAIYHKDDIEKTVQQFIEDFLAGTIPE</sequence>
<feature type="coiled-coil region" evidence="1">
    <location>
        <begin position="44"/>
        <end position="78"/>
    </location>
</feature>
<dbReference type="AlphaFoldDB" id="A0A5B8XF59"/>
<proteinExistence type="predicted"/>
<protein>
    <submittedName>
        <fullName evidence="2">Uncharacterized protein</fullName>
    </submittedName>
</protein>
<gene>
    <name evidence="2" type="ORF">Deia_01119</name>
</gene>
<dbReference type="RefSeq" id="WP_146821380.1">
    <property type="nucleotide sequence ID" value="NZ_CP029077.1"/>
</dbReference>
<evidence type="ECO:0000313" key="2">
    <source>
        <dbReference type="EMBL" id="QED23900.1"/>
    </source>
</evidence>
<dbReference type="Gene3D" id="1.20.5.340">
    <property type="match status" value="1"/>
</dbReference>
<dbReference type="Proteomes" id="UP000321934">
    <property type="component" value="Chromosome"/>
</dbReference>
<accession>A0A5B8XF59</accession>
<reference evidence="2 3" key="1">
    <citation type="journal article" date="2019" name="ISME J.">
        <title>Deianiraea, an extracellular bacterium associated with the ciliate Paramecium, suggests an alternative scenario for the evolution of Rickettsiales.</title>
        <authorList>
            <person name="Castelli M."/>
            <person name="Sabaneyeva E."/>
            <person name="Lanzoni O."/>
            <person name="Lebedeva N."/>
            <person name="Floriano A.M."/>
            <person name="Gaiarsa S."/>
            <person name="Benken K."/>
            <person name="Modeo L."/>
            <person name="Bandi C."/>
            <person name="Potekhin A."/>
            <person name="Sassera D."/>
            <person name="Petroni G."/>
        </authorList>
    </citation>
    <scope>NUCLEOTIDE SEQUENCE [LARGE SCALE GENOMIC DNA]</scope>
    <source>
        <strain evidence="2">CyL4-1</strain>
    </source>
</reference>
<evidence type="ECO:0000313" key="3">
    <source>
        <dbReference type="Proteomes" id="UP000321934"/>
    </source>
</evidence>